<dbReference type="InterPro" id="IPR011990">
    <property type="entry name" value="TPR-like_helical_dom_sf"/>
</dbReference>
<accession>A0A9D4V4D7</accession>
<feature type="repeat" description="PPR" evidence="2">
    <location>
        <begin position="424"/>
        <end position="458"/>
    </location>
</feature>
<evidence type="ECO:0000313" key="4">
    <source>
        <dbReference type="Proteomes" id="UP000886520"/>
    </source>
</evidence>
<evidence type="ECO:0000313" key="3">
    <source>
        <dbReference type="EMBL" id="KAI5079172.1"/>
    </source>
</evidence>
<dbReference type="PANTHER" id="PTHR47926:SF533">
    <property type="entry name" value="DYW DOMAIN-CONTAINING PROTEIN"/>
    <property type="match status" value="1"/>
</dbReference>
<name>A0A9D4V4D7_ADICA</name>
<dbReference type="GO" id="GO:0009451">
    <property type="term" value="P:RNA modification"/>
    <property type="evidence" value="ECO:0007669"/>
    <property type="project" value="InterPro"/>
</dbReference>
<evidence type="ECO:0000256" key="1">
    <source>
        <dbReference type="ARBA" id="ARBA00022737"/>
    </source>
</evidence>
<dbReference type="AlphaFoldDB" id="A0A9D4V4D7"/>
<organism evidence="3 4">
    <name type="scientific">Adiantum capillus-veneris</name>
    <name type="common">Maidenhair fern</name>
    <dbReference type="NCBI Taxonomy" id="13818"/>
    <lineage>
        <taxon>Eukaryota</taxon>
        <taxon>Viridiplantae</taxon>
        <taxon>Streptophyta</taxon>
        <taxon>Embryophyta</taxon>
        <taxon>Tracheophyta</taxon>
        <taxon>Polypodiopsida</taxon>
        <taxon>Polypodiidae</taxon>
        <taxon>Polypodiales</taxon>
        <taxon>Pteridineae</taxon>
        <taxon>Pteridaceae</taxon>
        <taxon>Vittarioideae</taxon>
        <taxon>Adiantum</taxon>
    </lineage>
</organism>
<dbReference type="FunFam" id="1.25.40.10:FF:000090">
    <property type="entry name" value="Pentatricopeptide repeat-containing protein, chloroplastic"/>
    <property type="match status" value="1"/>
</dbReference>
<dbReference type="InterPro" id="IPR002885">
    <property type="entry name" value="PPR_rpt"/>
</dbReference>
<dbReference type="Pfam" id="PF01535">
    <property type="entry name" value="PPR"/>
    <property type="match status" value="2"/>
</dbReference>
<comment type="caution">
    <text evidence="3">The sequence shown here is derived from an EMBL/GenBank/DDBJ whole genome shotgun (WGS) entry which is preliminary data.</text>
</comment>
<feature type="repeat" description="PPR" evidence="2">
    <location>
        <begin position="121"/>
        <end position="155"/>
    </location>
</feature>
<dbReference type="OrthoDB" id="1886324at2759"/>
<keyword evidence="4" id="KW-1185">Reference proteome</keyword>
<dbReference type="Pfam" id="PF13041">
    <property type="entry name" value="PPR_2"/>
    <property type="match status" value="4"/>
</dbReference>
<dbReference type="PROSITE" id="PS51375">
    <property type="entry name" value="PPR"/>
    <property type="match status" value="4"/>
</dbReference>
<gene>
    <name evidence="3" type="ORF">GOP47_0006843</name>
</gene>
<dbReference type="EMBL" id="JABFUD020000006">
    <property type="protein sequence ID" value="KAI5079172.1"/>
    <property type="molecule type" value="Genomic_DNA"/>
</dbReference>
<sequence>MVGLLSPPPSSSAILVSSADQVLSYDSFVSLLNHYRKSKALAEGRLVHSLAYEHRYDRSTFLSNCFIEMYGNCGDVADAKAVFARIRNPDMYSWHILLRAYGQNGHVDDAYTTFLQMPLLNNVSWNTMISTFAQNGHGRRALDVFHQMQLTDTHPNRITLVSVLDACAEVADLEVGLEAHALLDVSRNEMDAILGSALITMYGRCGAVADAEDVFNEIIDRDVVSWTAMIVAFSQNGYGKEALEHLDEMQHKGFRPDIAAFICAVDACAGLQLLKDGRAVHVSVIDVGYEKCPGVGNSLINMYGKCKSLVDARDTFNNASYKDVISWTAIIGACAENADGKEGLKLYDQMKVEGIIPNKVTLLCALDACTVATDIVSGREIHATIHDFGYQGDPMVGNAIINMYGKCGSLYDAKRVFNNLHRRDVVCYTSMIATLSQSGCIKEALDLLKLMEKEGIKPNDVTFVCTLNACSHTGQINAARQFFYSMNQEHGLAYRVDHYVCMIDLLGRAGHLDEAEKLIAHISSEQASVAWLCLLGACKLHGDTERAARAASFCHELDPNDVTSHVTLTNILSSLQKRDDPRKHSTSEMNLDHSCSQDFLLMEGDSTISSTTAAGSG</sequence>
<dbReference type="GO" id="GO:0003723">
    <property type="term" value="F:RNA binding"/>
    <property type="evidence" value="ECO:0007669"/>
    <property type="project" value="InterPro"/>
</dbReference>
<dbReference type="PANTHER" id="PTHR47926">
    <property type="entry name" value="PENTATRICOPEPTIDE REPEAT-CONTAINING PROTEIN"/>
    <property type="match status" value="1"/>
</dbReference>
<feature type="repeat" description="PPR" evidence="2">
    <location>
        <begin position="323"/>
        <end position="357"/>
    </location>
</feature>
<evidence type="ECO:0008006" key="5">
    <source>
        <dbReference type="Google" id="ProtNLM"/>
    </source>
</evidence>
<proteinExistence type="predicted"/>
<dbReference type="InterPro" id="IPR046960">
    <property type="entry name" value="PPR_At4g14850-like_plant"/>
</dbReference>
<protein>
    <recommendedName>
        <fullName evidence="5">Pentatricopeptide repeat-containing protein</fullName>
    </recommendedName>
</protein>
<keyword evidence="1" id="KW-0677">Repeat</keyword>
<dbReference type="Gene3D" id="1.25.40.10">
    <property type="entry name" value="Tetratricopeptide repeat domain"/>
    <property type="match status" value="4"/>
</dbReference>
<reference evidence="3" key="1">
    <citation type="submission" date="2021-01" db="EMBL/GenBank/DDBJ databases">
        <title>Adiantum capillus-veneris genome.</title>
        <authorList>
            <person name="Fang Y."/>
            <person name="Liao Q."/>
        </authorList>
    </citation>
    <scope>NUCLEOTIDE SEQUENCE</scope>
    <source>
        <strain evidence="3">H3</strain>
        <tissue evidence="3">Leaf</tissue>
    </source>
</reference>
<feature type="repeat" description="PPR" evidence="2">
    <location>
        <begin position="222"/>
        <end position="256"/>
    </location>
</feature>
<dbReference type="FunFam" id="1.25.40.10:FF:000442">
    <property type="entry name" value="Pentatricopeptide repeat-containing protein At3g49710"/>
    <property type="match status" value="1"/>
</dbReference>
<evidence type="ECO:0000256" key="2">
    <source>
        <dbReference type="PROSITE-ProRule" id="PRU00708"/>
    </source>
</evidence>
<dbReference type="Proteomes" id="UP000886520">
    <property type="component" value="Chromosome 6"/>
</dbReference>
<dbReference type="NCBIfam" id="TIGR00756">
    <property type="entry name" value="PPR"/>
    <property type="match status" value="5"/>
</dbReference>